<dbReference type="AlphaFoldDB" id="A0A1C4UZM2"/>
<sequence length="75" mass="8514">MDTFVWDGKVMPIQPNDRYQQDPERLWRAAEAAGRFPAQPRYRGTRTTGAARALPWAELNKLPAGSSSRRGLNTR</sequence>
<organism evidence="1 2">
    <name type="scientific">Micromonospora coriariae</name>
    <dbReference type="NCBI Taxonomy" id="285665"/>
    <lineage>
        <taxon>Bacteria</taxon>
        <taxon>Bacillati</taxon>
        <taxon>Actinomycetota</taxon>
        <taxon>Actinomycetes</taxon>
        <taxon>Micromonosporales</taxon>
        <taxon>Micromonosporaceae</taxon>
        <taxon>Micromonospora</taxon>
    </lineage>
</organism>
<protein>
    <recommendedName>
        <fullName evidence="3">DNA repair protein</fullName>
    </recommendedName>
</protein>
<evidence type="ECO:0000313" key="2">
    <source>
        <dbReference type="Proteomes" id="UP000198243"/>
    </source>
</evidence>
<dbReference type="EMBL" id="LT607412">
    <property type="protein sequence ID" value="SCE77142.1"/>
    <property type="molecule type" value="Genomic_DNA"/>
</dbReference>
<accession>A0A1C4UZM2</accession>
<dbReference type="Proteomes" id="UP000198243">
    <property type="component" value="Chromosome I"/>
</dbReference>
<name>A0A1C4UZM2_9ACTN</name>
<evidence type="ECO:0000313" key="1">
    <source>
        <dbReference type="EMBL" id="SCE77142.1"/>
    </source>
</evidence>
<keyword evidence="2" id="KW-1185">Reference proteome</keyword>
<gene>
    <name evidence="1" type="ORF">GA0070607_1362</name>
</gene>
<evidence type="ECO:0008006" key="3">
    <source>
        <dbReference type="Google" id="ProtNLM"/>
    </source>
</evidence>
<reference evidence="2" key="1">
    <citation type="submission" date="2016-06" db="EMBL/GenBank/DDBJ databases">
        <authorList>
            <person name="Varghese N."/>
            <person name="Submissions Spin"/>
        </authorList>
    </citation>
    <scope>NUCLEOTIDE SEQUENCE [LARGE SCALE GENOMIC DNA]</scope>
    <source>
        <strain evidence="2">DSM 44875</strain>
    </source>
</reference>
<proteinExistence type="predicted"/>